<evidence type="ECO:0000313" key="2">
    <source>
        <dbReference type="Proteomes" id="UP001143856"/>
    </source>
</evidence>
<gene>
    <name evidence="1" type="ORF">NUW58_g455</name>
</gene>
<dbReference type="EMBL" id="JAPDGR010000039">
    <property type="protein sequence ID" value="KAJ2998005.1"/>
    <property type="molecule type" value="Genomic_DNA"/>
</dbReference>
<protein>
    <submittedName>
        <fullName evidence="1">Uncharacterized protein</fullName>
    </submittedName>
</protein>
<name>A0ACC1PSH8_9PEZI</name>
<reference evidence="1" key="1">
    <citation type="submission" date="2022-10" db="EMBL/GenBank/DDBJ databases">
        <title>Genome Sequence of Xylaria curta.</title>
        <authorList>
            <person name="Buettner E."/>
        </authorList>
    </citation>
    <scope>NUCLEOTIDE SEQUENCE</scope>
    <source>
        <strain evidence="1">Babe10</strain>
    </source>
</reference>
<proteinExistence type="predicted"/>
<accession>A0ACC1PSH8</accession>
<keyword evidence="2" id="KW-1185">Reference proteome</keyword>
<sequence>MFVSPLSVCIFGAAFLTLGNCRCQTDSPDAPIPEQWKQTLPQAWDNTVIRSLRESPTRNLTGYAWTLDQVMDGKGTINVCMRWDSNETVTETMREQILAEYTKIYGYWFQWLSGYDNFPFSQVNFNVVGWAVRDQNILQGSLSSFDTYTNFSDESGFPTCNPACAYHNNLDGDYSECPGGPEQRYHQFFFLDQGFWGDHNMGAASGDGIDVSLYGWKTVGSKMDDWPILVHEMGHTFGFLDYLDDGTTNPSVCDNVWIPPNSPSEFVMKPSDYGAHVPKVTEFEGWLLRYFWSRFSRLRGWQNTNTTYPPPPECPSDSS</sequence>
<evidence type="ECO:0000313" key="1">
    <source>
        <dbReference type="EMBL" id="KAJ2998005.1"/>
    </source>
</evidence>
<comment type="caution">
    <text evidence="1">The sequence shown here is derived from an EMBL/GenBank/DDBJ whole genome shotgun (WGS) entry which is preliminary data.</text>
</comment>
<organism evidence="1 2">
    <name type="scientific">Xylaria curta</name>
    <dbReference type="NCBI Taxonomy" id="42375"/>
    <lineage>
        <taxon>Eukaryota</taxon>
        <taxon>Fungi</taxon>
        <taxon>Dikarya</taxon>
        <taxon>Ascomycota</taxon>
        <taxon>Pezizomycotina</taxon>
        <taxon>Sordariomycetes</taxon>
        <taxon>Xylariomycetidae</taxon>
        <taxon>Xylariales</taxon>
        <taxon>Xylariaceae</taxon>
        <taxon>Xylaria</taxon>
    </lineage>
</organism>
<dbReference type="Proteomes" id="UP001143856">
    <property type="component" value="Unassembled WGS sequence"/>
</dbReference>